<evidence type="ECO:0000313" key="2">
    <source>
        <dbReference type="EMBL" id="KAK1725995.1"/>
    </source>
</evidence>
<feature type="region of interest" description="Disordered" evidence="1">
    <location>
        <begin position="1"/>
        <end position="21"/>
    </location>
</feature>
<dbReference type="GeneID" id="85385989"/>
<gene>
    <name evidence="2" type="ORF">BDZ83DRAFT_275416</name>
</gene>
<organism evidence="2 3">
    <name type="scientific">Glomerella acutata</name>
    <name type="common">Colletotrichum acutatum</name>
    <dbReference type="NCBI Taxonomy" id="27357"/>
    <lineage>
        <taxon>Eukaryota</taxon>
        <taxon>Fungi</taxon>
        <taxon>Dikarya</taxon>
        <taxon>Ascomycota</taxon>
        <taxon>Pezizomycotina</taxon>
        <taxon>Sordariomycetes</taxon>
        <taxon>Hypocreomycetidae</taxon>
        <taxon>Glomerellales</taxon>
        <taxon>Glomerellaceae</taxon>
        <taxon>Colletotrichum</taxon>
        <taxon>Colletotrichum acutatum species complex</taxon>
    </lineage>
</organism>
<proteinExistence type="predicted"/>
<comment type="caution">
    <text evidence="2">The sequence shown here is derived from an EMBL/GenBank/DDBJ whole genome shotgun (WGS) entry which is preliminary data.</text>
</comment>
<dbReference type="RefSeq" id="XP_060366050.1">
    <property type="nucleotide sequence ID" value="XM_060502090.1"/>
</dbReference>
<dbReference type="EMBL" id="JAHMHS010000036">
    <property type="protein sequence ID" value="KAK1725995.1"/>
    <property type="molecule type" value="Genomic_DNA"/>
</dbReference>
<sequence length="271" mass="29436">MYTTLRSKTGSLGEVGGSQRGHDGASLGRLKLIYWFQGPVITDKTKGAAVPPVSFSHHPAVDGSISVAQLSMFPVLFPPICLHLPSHLVLFLPRYVGTATLRPAHLSCPRPERGIAAPRATVAGVASLVMPRGVLFHLPGYGVRYGVEEGQLSPRILLAASPLALTCSLSLLYLSLWESITHIPTFTSARQDGSEDVWTYTHTVEVPTDGHYSTEGRLQSSKSHLMLSIEFIASLQILSPGSPGISPQHNSHQLARTRAYQIRPICRMTWV</sequence>
<name>A0AAD8UTD7_GLOAC</name>
<keyword evidence="3" id="KW-1185">Reference proteome</keyword>
<feature type="compositionally biased region" description="Polar residues" evidence="1">
    <location>
        <begin position="1"/>
        <end position="10"/>
    </location>
</feature>
<accession>A0AAD8UTD7</accession>
<evidence type="ECO:0000313" key="3">
    <source>
        <dbReference type="Proteomes" id="UP001244207"/>
    </source>
</evidence>
<dbReference type="AlphaFoldDB" id="A0AAD8UTD7"/>
<protein>
    <submittedName>
        <fullName evidence="2">Uncharacterized protein</fullName>
    </submittedName>
</protein>
<dbReference type="Proteomes" id="UP001244207">
    <property type="component" value="Unassembled WGS sequence"/>
</dbReference>
<reference evidence="2" key="1">
    <citation type="submission" date="2021-12" db="EMBL/GenBank/DDBJ databases">
        <title>Comparative genomics, transcriptomics and evolutionary studies reveal genomic signatures of adaptation to plant cell wall in hemibiotrophic fungi.</title>
        <authorList>
            <consortium name="DOE Joint Genome Institute"/>
            <person name="Baroncelli R."/>
            <person name="Diaz J.F."/>
            <person name="Benocci T."/>
            <person name="Peng M."/>
            <person name="Battaglia E."/>
            <person name="Haridas S."/>
            <person name="Andreopoulos W."/>
            <person name="Labutti K."/>
            <person name="Pangilinan J."/>
            <person name="Floch G.L."/>
            <person name="Makela M.R."/>
            <person name="Henrissat B."/>
            <person name="Grigoriev I.V."/>
            <person name="Crouch J.A."/>
            <person name="De Vries R.P."/>
            <person name="Sukno S.A."/>
            <person name="Thon M.R."/>
        </authorList>
    </citation>
    <scope>NUCLEOTIDE SEQUENCE</scope>
    <source>
        <strain evidence="2">CBS 112980</strain>
    </source>
</reference>
<evidence type="ECO:0000256" key="1">
    <source>
        <dbReference type="SAM" id="MobiDB-lite"/>
    </source>
</evidence>